<name>A0AAW0G6E9_9APHY</name>
<evidence type="ECO:0000313" key="2">
    <source>
        <dbReference type="Proteomes" id="UP001385951"/>
    </source>
</evidence>
<protein>
    <submittedName>
        <fullName evidence="1">Uncharacterized protein</fullName>
    </submittedName>
</protein>
<gene>
    <name evidence="1" type="ORF">QCA50_009532</name>
</gene>
<evidence type="ECO:0000313" key="1">
    <source>
        <dbReference type="EMBL" id="KAK7687032.1"/>
    </source>
</evidence>
<keyword evidence="2" id="KW-1185">Reference proteome</keyword>
<organism evidence="1 2">
    <name type="scientific">Cerrena zonata</name>
    <dbReference type="NCBI Taxonomy" id="2478898"/>
    <lineage>
        <taxon>Eukaryota</taxon>
        <taxon>Fungi</taxon>
        <taxon>Dikarya</taxon>
        <taxon>Basidiomycota</taxon>
        <taxon>Agaricomycotina</taxon>
        <taxon>Agaricomycetes</taxon>
        <taxon>Polyporales</taxon>
        <taxon>Cerrenaceae</taxon>
        <taxon>Cerrena</taxon>
    </lineage>
</organism>
<comment type="caution">
    <text evidence="1">The sequence shown here is derived from an EMBL/GenBank/DDBJ whole genome shotgun (WGS) entry which is preliminary data.</text>
</comment>
<accession>A0AAW0G6E9</accession>
<dbReference type="Proteomes" id="UP001385951">
    <property type="component" value="Unassembled WGS sequence"/>
</dbReference>
<reference evidence="1 2" key="1">
    <citation type="submission" date="2022-09" db="EMBL/GenBank/DDBJ databases">
        <authorList>
            <person name="Palmer J.M."/>
        </authorList>
    </citation>
    <scope>NUCLEOTIDE SEQUENCE [LARGE SCALE GENOMIC DNA]</scope>
    <source>
        <strain evidence="1 2">DSM 7382</strain>
    </source>
</reference>
<dbReference type="EMBL" id="JASBNA010000014">
    <property type="protein sequence ID" value="KAK7687032.1"/>
    <property type="molecule type" value="Genomic_DNA"/>
</dbReference>
<sequence>MPVDILGTIASAIAVLEASIKVIDAGIQYYSNFKKADASLRHFAECMSHELEDLKQFRVLCDVLKQEGSPRSTQCLNDVERWFWETSDHSQTLYSSLVETTEWLKKKMERKKNLSFIASLRVIGRKRPVGEARGMSFTQKLRWSWTGKKKIERLMSQLEVHRRHFDRTLLVVQSYMSIDIMKVLKRLPDLDDLRYTHDILLAAIAQNAVRQSTIIYDQDQSARMVSITMNLLLAGTPNVRCLPIPGDLNLQESCRRKLLPSIIRGSLLDTPV</sequence>
<proteinExistence type="predicted"/>
<dbReference type="AlphaFoldDB" id="A0AAW0G6E9"/>